<proteinExistence type="predicted"/>
<comment type="caution">
    <text evidence="1">The sequence shown here is derived from an EMBL/GenBank/DDBJ whole genome shotgun (WGS) entry which is preliminary data.</text>
</comment>
<evidence type="ECO:0000313" key="2">
    <source>
        <dbReference type="Proteomes" id="UP001197827"/>
    </source>
</evidence>
<organism evidence="1 2">
    <name type="scientific">Faecalibacillus intestinalis</name>
    <dbReference type="NCBI Taxonomy" id="1982626"/>
    <lineage>
        <taxon>Bacteria</taxon>
        <taxon>Bacillati</taxon>
        <taxon>Bacillota</taxon>
        <taxon>Erysipelotrichia</taxon>
        <taxon>Erysipelotrichales</taxon>
        <taxon>Coprobacillaceae</taxon>
        <taxon>Faecalibacillus</taxon>
    </lineage>
</organism>
<reference evidence="1" key="1">
    <citation type="submission" date="2021-10" db="EMBL/GenBank/DDBJ databases">
        <title>Collection of gut derived symbiotic bacterial strains cultured from healthy donors.</title>
        <authorList>
            <person name="Lin H."/>
            <person name="Littmann E."/>
            <person name="Kohout C."/>
            <person name="Pamer E.G."/>
        </authorList>
    </citation>
    <scope>NUCLEOTIDE SEQUENCE</scope>
    <source>
        <strain evidence="1">DFI.5.2</strain>
    </source>
</reference>
<sequence>MSTKFSSNLIEDFLEKMDINILDSNLENLKVDFSDFKTIDFDINKAKPIEFTDDEKPQKPNLNDSISKYEYICPIQIPNDFDFDYYLLVDWHNENSDLNFDTVKNIYNSLFELEDYFMVIFFKDRNDEIKKYYKEKKKLSKPADRKELDSIFQSKISIYTKHSYTNKNTIELKINDPINYLEYRPTNNINGIIYNISLSQIEHLYNITGEALFKKNIRKAVKKNKIYNNIQESFNNYIKTYIYKQLKDKPNLVNDILEISDNIDESSDIDLFWFCHNGITFFCKEGFEISGSNITINSQKTSVINGAQTITNFFNCLDLFKYTIKEKIDNPNNNIEQDYKNLVIDALENITKEIFVKAIFIDADKNKDEKYVKIITEGLNTQVPVLEEDLVASSSDVETLNKILQKCRAEILKPGYTAQKKYGMKPLDFAKKYLIIKDDPEPGRSKNLNKTKLKEEINNAAKEFMENQNQYIQKFNQLLSLEDWWNAYINQVKDYSTDQNYVNCTKYGKNYFFSYYIKKQTENYMFSDNYFSSFLDFYNDLLLVNHYQEQKQEINLEIFKSDATFNKLKEKINGSKEQNDDKNDGINKKLDELKKYINKKINENEDSIALIPAFIHKYFINENINNFRVINTVDYECLEDFSFPHNSFFELYAYNKMDSEDDKSFKDIIIKNYKNSKLYKQINTPFPIFIINYTDIDCKKIKEIKYFSNFSFGNHLENIVNLLNEKKIKPINNAFCIKKEFINDIIKNPQQNK</sequence>
<evidence type="ECO:0008006" key="3">
    <source>
        <dbReference type="Google" id="ProtNLM"/>
    </source>
</evidence>
<gene>
    <name evidence="1" type="ORF">LJD74_04805</name>
</gene>
<dbReference type="RefSeq" id="WP_227408420.1">
    <property type="nucleotide sequence ID" value="NZ_JAJDKQ010000006.1"/>
</dbReference>
<protein>
    <recommendedName>
        <fullName evidence="3">DUF2357 domain-containing protein</fullName>
    </recommendedName>
</protein>
<dbReference type="Proteomes" id="UP001197827">
    <property type="component" value="Unassembled WGS sequence"/>
</dbReference>
<name>A0AAW4VFR2_9FIRM</name>
<dbReference type="AlphaFoldDB" id="A0AAW4VFR2"/>
<accession>A0AAW4VFR2</accession>
<dbReference type="EMBL" id="JAJDKQ010000006">
    <property type="protein sequence ID" value="MCB8561334.1"/>
    <property type="molecule type" value="Genomic_DNA"/>
</dbReference>
<evidence type="ECO:0000313" key="1">
    <source>
        <dbReference type="EMBL" id="MCB8561334.1"/>
    </source>
</evidence>